<keyword evidence="3" id="KW-1185">Reference proteome</keyword>
<sequence length="45" mass="4726">MKQLKVAAAAIGIAIYIALFCVALKLPHDSQCISTVAVPCPTAQR</sequence>
<evidence type="ECO:0000256" key="1">
    <source>
        <dbReference type="SAM" id="Phobius"/>
    </source>
</evidence>
<keyword evidence="1" id="KW-0472">Membrane</keyword>
<gene>
    <name evidence="2" type="ORF">LMG31841_02934</name>
</gene>
<evidence type="ECO:0000313" key="2">
    <source>
        <dbReference type="EMBL" id="CAG4900932.1"/>
    </source>
</evidence>
<organism evidence="2 3">
    <name type="scientific">Paraburkholderia saeva</name>
    <dbReference type="NCBI Taxonomy" id="2777537"/>
    <lineage>
        <taxon>Bacteria</taxon>
        <taxon>Pseudomonadati</taxon>
        <taxon>Pseudomonadota</taxon>
        <taxon>Betaproteobacteria</taxon>
        <taxon>Burkholderiales</taxon>
        <taxon>Burkholderiaceae</taxon>
        <taxon>Paraburkholderia</taxon>
    </lineage>
</organism>
<dbReference type="EMBL" id="CAJQZC010000005">
    <property type="protein sequence ID" value="CAG4900932.1"/>
    <property type="molecule type" value="Genomic_DNA"/>
</dbReference>
<dbReference type="AlphaFoldDB" id="A0A9N8X3D2"/>
<keyword evidence="1" id="KW-1133">Transmembrane helix</keyword>
<dbReference type="RefSeq" id="WP_228877732.1">
    <property type="nucleotide sequence ID" value="NZ_CAJQZC010000005.1"/>
</dbReference>
<keyword evidence="1" id="KW-0812">Transmembrane</keyword>
<evidence type="ECO:0000313" key="3">
    <source>
        <dbReference type="Proteomes" id="UP000789704"/>
    </source>
</evidence>
<protein>
    <submittedName>
        <fullName evidence="2">Uncharacterized protein</fullName>
    </submittedName>
</protein>
<accession>A0A9N8X3D2</accession>
<comment type="caution">
    <text evidence="2">The sequence shown here is derived from an EMBL/GenBank/DDBJ whole genome shotgun (WGS) entry which is preliminary data.</text>
</comment>
<dbReference type="Proteomes" id="UP000789704">
    <property type="component" value="Unassembled WGS sequence"/>
</dbReference>
<proteinExistence type="predicted"/>
<feature type="transmembrane region" description="Helical" evidence="1">
    <location>
        <begin position="6"/>
        <end position="24"/>
    </location>
</feature>
<name>A0A9N8X3D2_9BURK</name>
<reference evidence="2" key="1">
    <citation type="submission" date="2021-04" db="EMBL/GenBank/DDBJ databases">
        <authorList>
            <person name="Vanwijnsberghe S."/>
        </authorList>
    </citation>
    <scope>NUCLEOTIDE SEQUENCE</scope>
    <source>
        <strain evidence="2">LMG 31841</strain>
    </source>
</reference>